<dbReference type="Pfam" id="PF08402">
    <property type="entry name" value="TOBE_2"/>
    <property type="match status" value="1"/>
</dbReference>
<keyword evidence="2" id="KW-1003">Cell membrane</keyword>
<gene>
    <name evidence="11" type="ORF">F7O44_02815</name>
</gene>
<evidence type="ECO:0000256" key="8">
    <source>
        <dbReference type="ARBA" id="ARBA00023136"/>
    </source>
</evidence>
<dbReference type="Proteomes" id="UP000460435">
    <property type="component" value="Unassembled WGS sequence"/>
</dbReference>
<dbReference type="EMBL" id="WLZY01000001">
    <property type="protein sequence ID" value="NDL55998.1"/>
    <property type="molecule type" value="Genomic_DNA"/>
</dbReference>
<dbReference type="AlphaFoldDB" id="A0A7K3M0M3"/>
<dbReference type="GO" id="GO:0015408">
    <property type="term" value="F:ABC-type ferric iron transporter activity"/>
    <property type="evidence" value="ECO:0007669"/>
    <property type="project" value="InterPro"/>
</dbReference>
<dbReference type="SUPFAM" id="SSF50331">
    <property type="entry name" value="MOP-like"/>
    <property type="match status" value="1"/>
</dbReference>
<organism evidence="11 12">
    <name type="scientific">Phytoactinopolyspora mesophila</name>
    <dbReference type="NCBI Taxonomy" id="2650750"/>
    <lineage>
        <taxon>Bacteria</taxon>
        <taxon>Bacillati</taxon>
        <taxon>Actinomycetota</taxon>
        <taxon>Actinomycetes</taxon>
        <taxon>Jiangellales</taxon>
        <taxon>Jiangellaceae</taxon>
        <taxon>Phytoactinopolyspora</taxon>
    </lineage>
</organism>
<evidence type="ECO:0000256" key="3">
    <source>
        <dbReference type="ARBA" id="ARBA00022496"/>
    </source>
</evidence>
<dbReference type="Gene3D" id="3.40.50.300">
    <property type="entry name" value="P-loop containing nucleotide triphosphate hydrolases"/>
    <property type="match status" value="1"/>
</dbReference>
<feature type="domain" description="ABC transporter" evidence="10">
    <location>
        <begin position="6"/>
        <end position="238"/>
    </location>
</feature>
<dbReference type="InterPro" id="IPR027417">
    <property type="entry name" value="P-loop_NTPase"/>
</dbReference>
<protein>
    <recommendedName>
        <fullName evidence="9">ABC-type quaternary amine transporter</fullName>
        <ecNumber evidence="9">7.6.2.9</ecNumber>
    </recommendedName>
</protein>
<dbReference type="Pfam" id="PF00005">
    <property type="entry name" value="ABC_tran"/>
    <property type="match status" value="1"/>
</dbReference>
<evidence type="ECO:0000256" key="1">
    <source>
        <dbReference type="ARBA" id="ARBA00022448"/>
    </source>
</evidence>
<reference evidence="11 12" key="1">
    <citation type="submission" date="2019-11" db="EMBL/GenBank/DDBJ databases">
        <authorList>
            <person name="Li X.-J."/>
            <person name="Feng X.-M."/>
        </authorList>
    </citation>
    <scope>NUCLEOTIDE SEQUENCE [LARGE SCALE GENOMIC DNA]</scope>
    <source>
        <strain evidence="11 12">XMNu-373</strain>
    </source>
</reference>
<dbReference type="InterPro" id="IPR050093">
    <property type="entry name" value="ABC_SmlMolc_Importer"/>
</dbReference>
<dbReference type="PANTHER" id="PTHR42781">
    <property type="entry name" value="SPERMIDINE/PUTRESCINE IMPORT ATP-BINDING PROTEIN POTA"/>
    <property type="match status" value="1"/>
</dbReference>
<sequence length="345" mass="36564">MNTAGVHVVGVTKSFGEVEVLHGVSLSISAGRMLALLGPSGCGKTTLLRIIAGLEQPDAGTVLVGEHVLSDGRNVVPPERRHVGMVFQDWALFPHLSVAANVGYGLRKLPAAETRERVADALAMVGLGHLGDRSPETLSGGQQQRIALARAIAPRPSVLLLDEPFSNLDAALRGQVRTEVHQLLAELGITTLFVTHDQEEAFVLGDDVAVVREGRIVQQAAPTAVYARPADRWVAEFVGDANLMPGHADGRLATTVLGPVTLEESIAGPVDVLVRPESLAIALDPSGDAQVELVEFYGHDTVSLVRLAGDEIIRVRTPGAPVARRDDRVRLTYSGAGAVAYPRTP</sequence>
<dbReference type="FunFam" id="3.40.50.300:FF:000425">
    <property type="entry name" value="Probable ABC transporter, ATP-binding subunit"/>
    <property type="match status" value="1"/>
</dbReference>
<evidence type="ECO:0000259" key="10">
    <source>
        <dbReference type="PROSITE" id="PS50893"/>
    </source>
</evidence>
<dbReference type="PROSITE" id="PS50893">
    <property type="entry name" value="ABC_TRANSPORTER_2"/>
    <property type="match status" value="1"/>
</dbReference>
<keyword evidence="3" id="KW-0410">Iron transport</keyword>
<dbReference type="RefSeq" id="WP_162448646.1">
    <property type="nucleotide sequence ID" value="NZ_WLZY01000001.1"/>
</dbReference>
<keyword evidence="6" id="KW-0408">Iron</keyword>
<evidence type="ECO:0000313" key="11">
    <source>
        <dbReference type="EMBL" id="NDL55998.1"/>
    </source>
</evidence>
<keyword evidence="5 11" id="KW-0067">ATP-binding</keyword>
<dbReference type="GO" id="GO:0016887">
    <property type="term" value="F:ATP hydrolysis activity"/>
    <property type="evidence" value="ECO:0007669"/>
    <property type="project" value="InterPro"/>
</dbReference>
<accession>A0A7K3M0M3</accession>
<evidence type="ECO:0000256" key="6">
    <source>
        <dbReference type="ARBA" id="ARBA00023004"/>
    </source>
</evidence>
<keyword evidence="4" id="KW-0547">Nucleotide-binding</keyword>
<evidence type="ECO:0000313" key="12">
    <source>
        <dbReference type="Proteomes" id="UP000460435"/>
    </source>
</evidence>
<dbReference type="InterPro" id="IPR013611">
    <property type="entry name" value="Transp-assoc_OB_typ2"/>
</dbReference>
<dbReference type="InterPro" id="IPR008995">
    <property type="entry name" value="Mo/tungstate-bd_C_term_dom"/>
</dbReference>
<keyword evidence="1" id="KW-0813">Transport</keyword>
<dbReference type="InterPro" id="IPR003593">
    <property type="entry name" value="AAA+_ATPase"/>
</dbReference>
<proteinExistence type="predicted"/>
<dbReference type="InterPro" id="IPR003439">
    <property type="entry name" value="ABC_transporter-like_ATP-bd"/>
</dbReference>
<keyword evidence="12" id="KW-1185">Reference proteome</keyword>
<dbReference type="SMART" id="SM00382">
    <property type="entry name" value="AAA"/>
    <property type="match status" value="1"/>
</dbReference>
<dbReference type="GO" id="GO:0043190">
    <property type="term" value="C:ATP-binding cassette (ABC) transporter complex"/>
    <property type="evidence" value="ECO:0007669"/>
    <property type="project" value="InterPro"/>
</dbReference>
<dbReference type="GO" id="GO:0015418">
    <property type="term" value="F:ABC-type quaternary ammonium compound transporting activity"/>
    <property type="evidence" value="ECO:0007669"/>
    <property type="project" value="UniProtKB-EC"/>
</dbReference>
<dbReference type="SUPFAM" id="SSF52540">
    <property type="entry name" value="P-loop containing nucleoside triphosphate hydrolases"/>
    <property type="match status" value="1"/>
</dbReference>
<evidence type="ECO:0000256" key="2">
    <source>
        <dbReference type="ARBA" id="ARBA00022475"/>
    </source>
</evidence>
<evidence type="ECO:0000256" key="9">
    <source>
        <dbReference type="ARBA" id="ARBA00066388"/>
    </source>
</evidence>
<name>A0A7K3M0M3_9ACTN</name>
<dbReference type="EC" id="7.6.2.9" evidence="9"/>
<keyword evidence="8" id="KW-0472">Membrane</keyword>
<dbReference type="CDD" id="cd03259">
    <property type="entry name" value="ABC_Carb_Solutes_like"/>
    <property type="match status" value="1"/>
</dbReference>
<dbReference type="InterPro" id="IPR015853">
    <property type="entry name" value="ABC_transpr_FbpC"/>
</dbReference>
<dbReference type="PROSITE" id="PS00211">
    <property type="entry name" value="ABC_TRANSPORTER_1"/>
    <property type="match status" value="1"/>
</dbReference>
<dbReference type="InterPro" id="IPR017871">
    <property type="entry name" value="ABC_transporter-like_CS"/>
</dbReference>
<evidence type="ECO:0000256" key="5">
    <source>
        <dbReference type="ARBA" id="ARBA00022840"/>
    </source>
</evidence>
<keyword evidence="7" id="KW-0406">Ion transport</keyword>
<comment type="caution">
    <text evidence="11">The sequence shown here is derived from an EMBL/GenBank/DDBJ whole genome shotgun (WGS) entry which is preliminary data.</text>
</comment>
<dbReference type="PANTHER" id="PTHR42781:SF4">
    <property type="entry name" value="SPERMIDINE_PUTRESCINE IMPORT ATP-BINDING PROTEIN POTA"/>
    <property type="match status" value="1"/>
</dbReference>
<evidence type="ECO:0000256" key="4">
    <source>
        <dbReference type="ARBA" id="ARBA00022741"/>
    </source>
</evidence>
<dbReference type="GO" id="GO:0005524">
    <property type="term" value="F:ATP binding"/>
    <property type="evidence" value="ECO:0007669"/>
    <property type="project" value="UniProtKB-KW"/>
</dbReference>
<evidence type="ECO:0000256" key="7">
    <source>
        <dbReference type="ARBA" id="ARBA00023065"/>
    </source>
</evidence>